<evidence type="ECO:0000313" key="2">
    <source>
        <dbReference type="Proteomes" id="UP000518605"/>
    </source>
</evidence>
<dbReference type="AlphaFoldDB" id="A0A7W5C6P0"/>
<evidence type="ECO:0000313" key="1">
    <source>
        <dbReference type="EMBL" id="MBB3152163.1"/>
    </source>
</evidence>
<dbReference type="RefSeq" id="WP_183561820.1">
    <property type="nucleotide sequence ID" value="NZ_CBCSLB010000003.1"/>
</dbReference>
<keyword evidence="1" id="KW-0238">DNA-binding</keyword>
<gene>
    <name evidence="1" type="ORF">FHS16_002209</name>
</gene>
<proteinExistence type="predicted"/>
<accession>A0A7W5C6P0</accession>
<reference evidence="1 2" key="1">
    <citation type="submission" date="2020-08" db="EMBL/GenBank/DDBJ databases">
        <title>Genomic Encyclopedia of Type Strains, Phase III (KMG-III): the genomes of soil and plant-associated and newly described type strains.</title>
        <authorList>
            <person name="Whitman W."/>
        </authorList>
    </citation>
    <scope>NUCLEOTIDE SEQUENCE [LARGE SCALE GENOMIC DNA]</scope>
    <source>
        <strain evidence="1 2">CECT 8234</strain>
    </source>
</reference>
<organism evidence="1 2">
    <name type="scientific">Paenibacillus endophyticus</name>
    <dbReference type="NCBI Taxonomy" id="1294268"/>
    <lineage>
        <taxon>Bacteria</taxon>
        <taxon>Bacillati</taxon>
        <taxon>Bacillota</taxon>
        <taxon>Bacilli</taxon>
        <taxon>Bacillales</taxon>
        <taxon>Paenibacillaceae</taxon>
        <taxon>Paenibacillus</taxon>
    </lineage>
</organism>
<keyword evidence="2" id="KW-1185">Reference proteome</keyword>
<sequence>MTRKVLTVLWNVYRDDPSFIDVGYISQRAQRTEQQVKAAINELVKEGFVFWDRKANLFKVLYSREGLKLR</sequence>
<dbReference type="EMBL" id="JACHXW010000005">
    <property type="protein sequence ID" value="MBB3152163.1"/>
    <property type="molecule type" value="Genomic_DNA"/>
</dbReference>
<dbReference type="Proteomes" id="UP000518605">
    <property type="component" value="Unassembled WGS sequence"/>
</dbReference>
<comment type="caution">
    <text evidence="1">The sequence shown here is derived from an EMBL/GenBank/DDBJ whole genome shotgun (WGS) entry which is preliminary data.</text>
</comment>
<protein>
    <submittedName>
        <fullName evidence="1">DNA-binding MarR family transcriptional regulator</fullName>
    </submittedName>
</protein>
<name>A0A7W5C6P0_9BACL</name>
<dbReference type="GO" id="GO:0003677">
    <property type="term" value="F:DNA binding"/>
    <property type="evidence" value="ECO:0007669"/>
    <property type="project" value="UniProtKB-KW"/>
</dbReference>